<feature type="transmembrane region" description="Helical" evidence="7">
    <location>
        <begin position="465"/>
        <end position="483"/>
    </location>
</feature>
<dbReference type="PIRSF" id="PIRSF006060">
    <property type="entry name" value="AA_transporter"/>
    <property type="match status" value="1"/>
</dbReference>
<feature type="transmembrane region" description="Helical" evidence="7">
    <location>
        <begin position="107"/>
        <end position="126"/>
    </location>
</feature>
<dbReference type="Pfam" id="PF13520">
    <property type="entry name" value="AA_permease_2"/>
    <property type="match status" value="1"/>
</dbReference>
<name>A0ABV3DIV5_9ACTN</name>
<keyword evidence="4 7" id="KW-1133">Transmembrane helix</keyword>
<sequence length="538" mass="56311">MSVDTDRPAVPDASSAASSPTPGEPRLAKTLGVRQGVVIALANMSPTVSIGLGLGLIGMEVGTSLPATFLIACLPILGIAVGYARLSARDPNAGTTYMWVRRALGPWFGFMVGWIGVASSILFLAYGTQLAGQFTLGVAAELGADIDPLNSMKLATAIGVAWAALITYTAVRGVEMAARVQAILFGFAAVVVIVVCVAAFGGWGDAAPVSDFSAGWFNPFGFDDTTMLATGVLLAAYNFWGWETAFSISEENVDRRVAGKAGLLSIVLAAGLFVFAAVAFQRALSREEFAEYGANALPYLTDKMFGGQGALIAYIAMLLSTVACLQSSVIGGARLTMAMGRNGVLGKSWARLHPVHRTPSVSTYRTVAISLVLAVAGTALGKLTDVIMATVTAVGILVSFGYGITGVACVMIFRRELFDSVRNFVTLALLPGVAGLALLLLGGYMVHSNWTASDTLAFDAENGRFLVVVPLTIIALGVPIAAWNRYVRKPAYFSLPKSVDPDTAAATAEPGSPAPHPEHSEHSEHPEHPEHSEPHPAP</sequence>
<feature type="compositionally biased region" description="Low complexity" evidence="6">
    <location>
        <begin position="10"/>
        <end position="21"/>
    </location>
</feature>
<feature type="transmembrane region" description="Helical" evidence="7">
    <location>
        <begin position="361"/>
        <end position="380"/>
    </location>
</feature>
<feature type="transmembrane region" description="Helical" evidence="7">
    <location>
        <begin position="65"/>
        <end position="86"/>
    </location>
</feature>
<feature type="transmembrane region" description="Helical" evidence="7">
    <location>
        <begin position="386"/>
        <end position="413"/>
    </location>
</feature>
<feature type="region of interest" description="Disordered" evidence="6">
    <location>
        <begin position="497"/>
        <end position="538"/>
    </location>
</feature>
<feature type="transmembrane region" description="Helical" evidence="7">
    <location>
        <begin position="311"/>
        <end position="333"/>
    </location>
</feature>
<feature type="transmembrane region" description="Helical" evidence="7">
    <location>
        <begin position="216"/>
        <end position="240"/>
    </location>
</feature>
<evidence type="ECO:0000256" key="3">
    <source>
        <dbReference type="ARBA" id="ARBA00022692"/>
    </source>
</evidence>
<keyword evidence="9" id="KW-1185">Reference proteome</keyword>
<evidence type="ECO:0000256" key="1">
    <source>
        <dbReference type="ARBA" id="ARBA00004651"/>
    </source>
</evidence>
<keyword evidence="2" id="KW-1003">Cell membrane</keyword>
<keyword evidence="5 7" id="KW-0472">Membrane</keyword>
<keyword evidence="3 7" id="KW-0812">Transmembrane</keyword>
<gene>
    <name evidence="8" type="ORF">AB0C36_19050</name>
</gene>
<proteinExistence type="predicted"/>
<feature type="region of interest" description="Disordered" evidence="6">
    <location>
        <begin position="1"/>
        <end position="26"/>
    </location>
</feature>
<feature type="transmembrane region" description="Helical" evidence="7">
    <location>
        <begin position="261"/>
        <end position="280"/>
    </location>
</feature>
<comment type="subcellular location">
    <subcellularLocation>
        <location evidence="1">Cell membrane</location>
        <topology evidence="1">Multi-pass membrane protein</topology>
    </subcellularLocation>
</comment>
<feature type="transmembrane region" description="Helical" evidence="7">
    <location>
        <begin position="425"/>
        <end position="445"/>
    </location>
</feature>
<reference evidence="8 9" key="1">
    <citation type="submission" date="2024-06" db="EMBL/GenBank/DDBJ databases">
        <title>The Natural Products Discovery Center: Release of the First 8490 Sequenced Strains for Exploring Actinobacteria Biosynthetic Diversity.</title>
        <authorList>
            <person name="Kalkreuter E."/>
            <person name="Kautsar S.A."/>
            <person name="Yang D."/>
            <person name="Bader C.D."/>
            <person name="Teijaro C.N."/>
            <person name="Fluegel L."/>
            <person name="Davis C.M."/>
            <person name="Simpson J.R."/>
            <person name="Lauterbach L."/>
            <person name="Steele A.D."/>
            <person name="Gui C."/>
            <person name="Meng S."/>
            <person name="Li G."/>
            <person name="Viehrig K."/>
            <person name="Ye F."/>
            <person name="Su P."/>
            <person name="Kiefer A.F."/>
            <person name="Nichols A."/>
            <person name="Cepeda A.J."/>
            <person name="Yan W."/>
            <person name="Fan B."/>
            <person name="Jiang Y."/>
            <person name="Adhikari A."/>
            <person name="Zheng C.-J."/>
            <person name="Schuster L."/>
            <person name="Cowan T.M."/>
            <person name="Smanski M.J."/>
            <person name="Chevrette M.G."/>
            <person name="De Carvalho L.P.S."/>
            <person name="Shen B."/>
        </authorList>
    </citation>
    <scope>NUCLEOTIDE SEQUENCE [LARGE SCALE GENOMIC DNA]</scope>
    <source>
        <strain evidence="8 9">NPDC048946</strain>
    </source>
</reference>
<evidence type="ECO:0000313" key="9">
    <source>
        <dbReference type="Proteomes" id="UP001551482"/>
    </source>
</evidence>
<feature type="transmembrane region" description="Helical" evidence="7">
    <location>
        <begin position="183"/>
        <end position="204"/>
    </location>
</feature>
<feature type="transmembrane region" description="Helical" evidence="7">
    <location>
        <begin position="154"/>
        <end position="171"/>
    </location>
</feature>
<feature type="compositionally biased region" description="Basic and acidic residues" evidence="6">
    <location>
        <begin position="516"/>
        <end position="538"/>
    </location>
</feature>
<feature type="transmembrane region" description="Helical" evidence="7">
    <location>
        <begin position="36"/>
        <end position="59"/>
    </location>
</feature>
<organism evidence="8 9">
    <name type="scientific">Streptodolium elevatio</name>
    <dbReference type="NCBI Taxonomy" id="3157996"/>
    <lineage>
        <taxon>Bacteria</taxon>
        <taxon>Bacillati</taxon>
        <taxon>Actinomycetota</taxon>
        <taxon>Actinomycetes</taxon>
        <taxon>Kitasatosporales</taxon>
        <taxon>Streptomycetaceae</taxon>
        <taxon>Streptodolium</taxon>
    </lineage>
</organism>
<dbReference type="InterPro" id="IPR050367">
    <property type="entry name" value="APC_superfamily"/>
</dbReference>
<dbReference type="PANTHER" id="PTHR42770:SF7">
    <property type="entry name" value="MEMBRANE PROTEIN"/>
    <property type="match status" value="1"/>
</dbReference>
<comment type="caution">
    <text evidence="8">The sequence shown here is derived from an EMBL/GenBank/DDBJ whole genome shotgun (WGS) entry which is preliminary data.</text>
</comment>
<dbReference type="InterPro" id="IPR002293">
    <property type="entry name" value="AA/rel_permease1"/>
</dbReference>
<protein>
    <submittedName>
        <fullName evidence="8">APC family permease</fullName>
    </submittedName>
</protein>
<evidence type="ECO:0000256" key="5">
    <source>
        <dbReference type="ARBA" id="ARBA00023136"/>
    </source>
</evidence>
<evidence type="ECO:0000313" key="8">
    <source>
        <dbReference type="EMBL" id="MEU8135606.1"/>
    </source>
</evidence>
<evidence type="ECO:0000256" key="6">
    <source>
        <dbReference type="SAM" id="MobiDB-lite"/>
    </source>
</evidence>
<dbReference type="PANTHER" id="PTHR42770">
    <property type="entry name" value="AMINO ACID TRANSPORTER-RELATED"/>
    <property type="match status" value="1"/>
</dbReference>
<dbReference type="EMBL" id="JBEZFP010000046">
    <property type="protein sequence ID" value="MEU8135606.1"/>
    <property type="molecule type" value="Genomic_DNA"/>
</dbReference>
<evidence type="ECO:0000256" key="7">
    <source>
        <dbReference type="SAM" id="Phobius"/>
    </source>
</evidence>
<accession>A0ABV3DIV5</accession>
<dbReference type="Proteomes" id="UP001551482">
    <property type="component" value="Unassembled WGS sequence"/>
</dbReference>
<dbReference type="RefSeq" id="WP_358355484.1">
    <property type="nucleotide sequence ID" value="NZ_JBEZFP010000046.1"/>
</dbReference>
<evidence type="ECO:0000256" key="2">
    <source>
        <dbReference type="ARBA" id="ARBA00022475"/>
    </source>
</evidence>
<evidence type="ECO:0000256" key="4">
    <source>
        <dbReference type="ARBA" id="ARBA00022989"/>
    </source>
</evidence>
<dbReference type="Gene3D" id="1.20.1740.10">
    <property type="entry name" value="Amino acid/polyamine transporter I"/>
    <property type="match status" value="1"/>
</dbReference>